<dbReference type="InterPro" id="IPR026021">
    <property type="entry name" value="YdjA-like"/>
</dbReference>
<feature type="region of interest" description="Disordered" evidence="9">
    <location>
        <begin position="1"/>
        <end position="45"/>
    </location>
</feature>
<evidence type="ECO:0000256" key="9">
    <source>
        <dbReference type="SAM" id="MobiDB-lite"/>
    </source>
</evidence>
<dbReference type="Gene3D" id="3.40.109.10">
    <property type="entry name" value="NADH Oxidase"/>
    <property type="match status" value="1"/>
</dbReference>
<dbReference type="EMBL" id="CP086345">
    <property type="protein sequence ID" value="UQB04580.1"/>
    <property type="molecule type" value="Genomic_DNA"/>
</dbReference>
<keyword evidence="12" id="KW-1185">Reference proteome</keyword>
<dbReference type="Pfam" id="PF00881">
    <property type="entry name" value="Nitroreductase"/>
    <property type="match status" value="1"/>
</dbReference>
<proteinExistence type="inferred from homology"/>
<dbReference type="PIRSF" id="PIRSF000232">
    <property type="entry name" value="YdjA"/>
    <property type="match status" value="1"/>
</dbReference>
<accession>A0ABY4MQ12</accession>
<keyword evidence="7 8" id="KW-0520">NAD</keyword>
<evidence type="ECO:0000256" key="6">
    <source>
        <dbReference type="ARBA" id="ARBA00023002"/>
    </source>
</evidence>
<gene>
    <name evidence="11" type="ORF">LIV34_002429</name>
</gene>
<comment type="similarity">
    <text evidence="2 8">Belongs to the nitroreductase family.</text>
</comment>
<evidence type="ECO:0000259" key="10">
    <source>
        <dbReference type="Pfam" id="PF00881"/>
    </source>
</evidence>
<organism evidence="11 12">
    <name type="scientific">Clavibacter nebraskensis</name>
    <dbReference type="NCBI Taxonomy" id="31963"/>
    <lineage>
        <taxon>Bacteria</taxon>
        <taxon>Bacillati</taxon>
        <taxon>Actinomycetota</taxon>
        <taxon>Actinomycetes</taxon>
        <taxon>Micrococcales</taxon>
        <taxon>Microbacteriaceae</taxon>
        <taxon>Clavibacter</taxon>
    </lineage>
</organism>
<protein>
    <recommendedName>
        <fullName evidence="8">Putative NAD(P)H nitroreductase</fullName>
        <ecNumber evidence="8">1.-.-.-</ecNumber>
    </recommendedName>
</protein>
<evidence type="ECO:0000313" key="12">
    <source>
        <dbReference type="Proteomes" id="UP001056208"/>
    </source>
</evidence>
<reference evidence="11" key="1">
    <citation type="submission" date="2021-11" db="EMBL/GenBank/DDBJ databases">
        <authorList>
            <person name="Li G."/>
            <person name="Jia Q."/>
            <person name="Yang F."/>
            <person name="Zhang C."/>
            <person name="Singh A."/>
            <person name="Lorenz A.J."/>
            <person name="Jackson-Ziems T."/>
            <person name="Vidaver A."/>
            <person name="Alfano J.R."/>
        </authorList>
    </citation>
    <scope>NUCLEOTIDE SEQUENCE</scope>
    <source>
        <strain evidence="11">CNK-2</strain>
    </source>
</reference>
<dbReference type="CDD" id="cd02135">
    <property type="entry name" value="YdjA-like"/>
    <property type="match status" value="1"/>
</dbReference>
<evidence type="ECO:0000256" key="1">
    <source>
        <dbReference type="ARBA" id="ARBA00001917"/>
    </source>
</evidence>
<dbReference type="InterPro" id="IPR029479">
    <property type="entry name" value="Nitroreductase"/>
</dbReference>
<dbReference type="EC" id="1.-.-.-" evidence="8"/>
<dbReference type="SUPFAM" id="SSF55469">
    <property type="entry name" value="FMN-dependent nitroreductase-like"/>
    <property type="match status" value="1"/>
</dbReference>
<evidence type="ECO:0000256" key="7">
    <source>
        <dbReference type="ARBA" id="ARBA00023027"/>
    </source>
</evidence>
<dbReference type="InterPro" id="IPR052530">
    <property type="entry name" value="NAD(P)H_nitroreductase"/>
</dbReference>
<comment type="cofactor">
    <cofactor evidence="1 8">
        <name>FMN</name>
        <dbReference type="ChEBI" id="CHEBI:58210"/>
    </cofactor>
</comment>
<keyword evidence="5 8" id="KW-0521">NADP</keyword>
<evidence type="ECO:0000313" key="11">
    <source>
        <dbReference type="EMBL" id="UQB04580.1"/>
    </source>
</evidence>
<evidence type="ECO:0000256" key="4">
    <source>
        <dbReference type="ARBA" id="ARBA00022643"/>
    </source>
</evidence>
<evidence type="ECO:0000256" key="8">
    <source>
        <dbReference type="PIRNR" id="PIRNR000232"/>
    </source>
</evidence>
<sequence>MTDVPRHRAGGAAGPSGPGTPAPDGPVLEALRGRRSRSSVGDAAPTHEELVPLVEAASRLADHGALRPWRVIEIRGGARDRLGTAMDEAAGDPGSGKHRKKTHRASLLVAVVVCRTPSRKVPDWEQEAVAAGVAHALTLLLEERGWGVFWRTGGLTRSDAVRRMHALRDGEDLLGWLYVGDVEADDKGPRSTVDGERMITVLD</sequence>
<evidence type="ECO:0000256" key="3">
    <source>
        <dbReference type="ARBA" id="ARBA00022630"/>
    </source>
</evidence>
<dbReference type="Proteomes" id="UP001056208">
    <property type="component" value="Chromosome"/>
</dbReference>
<evidence type="ECO:0000256" key="5">
    <source>
        <dbReference type="ARBA" id="ARBA00022857"/>
    </source>
</evidence>
<dbReference type="PANTHER" id="PTHR43821">
    <property type="entry name" value="NAD(P)H NITROREDUCTASE YDJA-RELATED"/>
    <property type="match status" value="1"/>
</dbReference>
<dbReference type="PANTHER" id="PTHR43821:SF1">
    <property type="entry name" value="NAD(P)H NITROREDUCTASE YDJA-RELATED"/>
    <property type="match status" value="1"/>
</dbReference>
<keyword evidence="3 8" id="KW-0285">Flavoprotein</keyword>
<dbReference type="InterPro" id="IPR000415">
    <property type="entry name" value="Nitroreductase-like"/>
</dbReference>
<feature type="domain" description="Nitroreductase" evidence="10">
    <location>
        <begin position="31"/>
        <end position="180"/>
    </location>
</feature>
<evidence type="ECO:0000256" key="2">
    <source>
        <dbReference type="ARBA" id="ARBA00007118"/>
    </source>
</evidence>
<keyword evidence="6 8" id="KW-0560">Oxidoreductase</keyword>
<keyword evidence="4 8" id="KW-0288">FMN</keyword>
<name>A0ABY4MQ12_9MICO</name>